<evidence type="ECO:0000256" key="4">
    <source>
        <dbReference type="ARBA" id="ARBA00023285"/>
    </source>
</evidence>
<sequence>MRIDRYFTTPGGLAHGGARLREARWEGVRLQVPQDWSALEVEMLARHGLVREGVPLQTLRVPEAGVPEWLWRSRPAPGTARGAETSLRQVVGRIAGAWTYHGWKGGYFTEEADARAYHDEMRHMLSARIAGPEREDWARLGLDWAYGTPAGAVPAAKGRAPVAAVRMQESIDGWHTCPAAGPIGDAASGDGFLFTDGTPCSPAAIDVAGFWRQGRFEAEGYLHAVRLWTLTLEIGVATAQHASPALAQRVQDLRPLGLGLANLSGLLMRMGLAYDSDAGRALCAALTAILTGTAYATSAEMAAERGAFPAHAQNTEAMARVIANHRRAAHGAMTGYEGLAVAPQPLDAKACPDRRLVAMACAAWDEAAEAGAAHGFRNAQVSLISPGGPIGAFMACDWGGIDPARALVEDRPTEEGGFARRLDPAVPEGLRSLGYAPDEVARITAHAEGHGTLRGAPGVTPEALAARGFGPRQMAALEEALPGAADLRLVFTRWVLGAEFCARTLGVPEERLADPALDLLAHLGFSPAQRAAANAHVFGAGTLEGAPDLDPAHLPVFDGLVPCGAGRRYVSGQGQLAMMAAAQAFVSGGIARALVLPEGLGAAELRAWQEAARRAGLKSLAIRSDPRLPREAAPEPQRPAAPLPVSPALPAISRPRPRRRGGLPAAASQGPARPRRAPALGAVAAPGPCAPGGAVQLLRDLCAQAAAMRIEDLAPQDLPGAGCARCGGHGPCHCGRGRA</sequence>
<proteinExistence type="predicted"/>
<protein>
    <submittedName>
        <fullName evidence="8">Class II vitamin B12-dependent ribonucleotide reductase</fullName>
    </submittedName>
</protein>
<evidence type="ECO:0000256" key="3">
    <source>
        <dbReference type="ARBA" id="ARBA00023002"/>
    </source>
</evidence>
<dbReference type="Pfam" id="PF08471">
    <property type="entry name" value="Ribonuc_red_2_N"/>
    <property type="match status" value="1"/>
</dbReference>
<dbReference type="EMBL" id="QJTE01000006">
    <property type="protein sequence ID" value="PYE81393.1"/>
    <property type="molecule type" value="Genomic_DNA"/>
</dbReference>
<dbReference type="RefSeq" id="WP_181418662.1">
    <property type="nucleotide sequence ID" value="NZ_QJTE01000006.1"/>
</dbReference>
<dbReference type="Pfam" id="PF02867">
    <property type="entry name" value="Ribonuc_red_lgC"/>
    <property type="match status" value="1"/>
</dbReference>
<dbReference type="PANTHER" id="PTHR43371:SF1">
    <property type="entry name" value="RIBONUCLEOSIDE-DIPHOSPHATE REDUCTASE"/>
    <property type="match status" value="1"/>
</dbReference>
<evidence type="ECO:0000256" key="2">
    <source>
        <dbReference type="ARBA" id="ARBA00022628"/>
    </source>
</evidence>
<name>A0A318SN59_9RHOB</name>
<comment type="caution">
    <text evidence="8">The sequence shown here is derived from an EMBL/GenBank/DDBJ whole genome shotgun (WGS) entry which is preliminary data.</text>
</comment>
<gene>
    <name evidence="8" type="ORF">DFP88_10672</name>
</gene>
<reference evidence="8 9" key="1">
    <citation type="submission" date="2018-06" db="EMBL/GenBank/DDBJ databases">
        <title>Genomic Encyclopedia of Type Strains, Phase III (KMG-III): the genomes of soil and plant-associated and newly described type strains.</title>
        <authorList>
            <person name="Whitman W."/>
        </authorList>
    </citation>
    <scope>NUCLEOTIDE SEQUENCE [LARGE SCALE GENOMIC DNA]</scope>
    <source>
        <strain evidence="8 9">CECT 9025</strain>
    </source>
</reference>
<dbReference type="GO" id="GO:0050897">
    <property type="term" value="F:cobalt ion binding"/>
    <property type="evidence" value="ECO:0007669"/>
    <property type="project" value="InterPro"/>
</dbReference>
<dbReference type="InterPro" id="IPR000788">
    <property type="entry name" value="RNR_lg_C"/>
</dbReference>
<dbReference type="InterPro" id="IPR050862">
    <property type="entry name" value="RdRp_reductase_class-2"/>
</dbReference>
<evidence type="ECO:0000256" key="5">
    <source>
        <dbReference type="SAM" id="MobiDB-lite"/>
    </source>
</evidence>
<dbReference type="InterPro" id="IPR013678">
    <property type="entry name" value="RNR_2_N"/>
</dbReference>
<dbReference type="Gene3D" id="3.20.70.20">
    <property type="match status" value="1"/>
</dbReference>
<feature type="compositionally biased region" description="Low complexity" evidence="5">
    <location>
        <begin position="662"/>
        <end position="677"/>
    </location>
</feature>
<keyword evidence="9" id="KW-1185">Reference proteome</keyword>
<dbReference type="PRINTS" id="PR01183">
    <property type="entry name" value="RIBORDTASEM1"/>
</dbReference>
<comment type="cofactor">
    <cofactor evidence="1">
        <name>adenosylcob(III)alamin</name>
        <dbReference type="ChEBI" id="CHEBI:18408"/>
    </cofactor>
</comment>
<feature type="domain" description="Ribonucleotide reductase large subunit C-terminal" evidence="6">
    <location>
        <begin position="200"/>
        <end position="462"/>
    </location>
</feature>
<dbReference type="GO" id="GO:0004748">
    <property type="term" value="F:ribonucleoside-diphosphate reductase activity, thioredoxin disulfide as acceptor"/>
    <property type="evidence" value="ECO:0007669"/>
    <property type="project" value="InterPro"/>
</dbReference>
<keyword evidence="2" id="KW-0846">Cobalamin</keyword>
<keyword evidence="4" id="KW-0170">Cobalt</keyword>
<evidence type="ECO:0000313" key="9">
    <source>
        <dbReference type="Proteomes" id="UP000248311"/>
    </source>
</evidence>
<evidence type="ECO:0000313" key="8">
    <source>
        <dbReference type="EMBL" id="PYE81393.1"/>
    </source>
</evidence>
<dbReference type="AlphaFoldDB" id="A0A318SN59"/>
<feature type="domain" description="Ribonucleotide reductase class II vitamin B12-dependent N-terminal" evidence="7">
    <location>
        <begin position="30"/>
        <end position="126"/>
    </location>
</feature>
<feature type="compositionally biased region" description="Pro residues" evidence="5">
    <location>
        <begin position="636"/>
        <end position="647"/>
    </location>
</feature>
<feature type="region of interest" description="Disordered" evidence="5">
    <location>
        <begin position="625"/>
        <end position="677"/>
    </location>
</feature>
<evidence type="ECO:0000256" key="1">
    <source>
        <dbReference type="ARBA" id="ARBA00001922"/>
    </source>
</evidence>
<accession>A0A318SN59</accession>
<dbReference type="Proteomes" id="UP000248311">
    <property type="component" value="Unassembled WGS sequence"/>
</dbReference>
<dbReference type="SUPFAM" id="SSF51998">
    <property type="entry name" value="PFL-like glycyl radical enzymes"/>
    <property type="match status" value="1"/>
</dbReference>
<evidence type="ECO:0000259" key="7">
    <source>
        <dbReference type="Pfam" id="PF08471"/>
    </source>
</evidence>
<keyword evidence="3" id="KW-0560">Oxidoreductase</keyword>
<organism evidence="8 9">
    <name type="scientific">Pseudoroseicyclus aestuarii</name>
    <dbReference type="NCBI Taxonomy" id="1795041"/>
    <lineage>
        <taxon>Bacteria</taxon>
        <taxon>Pseudomonadati</taxon>
        <taxon>Pseudomonadota</taxon>
        <taxon>Alphaproteobacteria</taxon>
        <taxon>Rhodobacterales</taxon>
        <taxon>Paracoccaceae</taxon>
        <taxon>Pseudoroseicyclus</taxon>
    </lineage>
</organism>
<dbReference type="GO" id="GO:0031419">
    <property type="term" value="F:cobalamin binding"/>
    <property type="evidence" value="ECO:0007669"/>
    <property type="project" value="UniProtKB-KW"/>
</dbReference>
<evidence type="ECO:0000259" key="6">
    <source>
        <dbReference type="Pfam" id="PF02867"/>
    </source>
</evidence>
<dbReference type="PANTHER" id="PTHR43371">
    <property type="entry name" value="VITAMIN B12-DEPENDENT RIBONUCLEOTIDE REDUCTASE"/>
    <property type="match status" value="1"/>
</dbReference>